<sequence length="391" mass="44661">MCRIGTNVNESFTILNEVPLQLHMWWNNLGEGNKEIVARILGGLVGLLNVKPKSDVIEALIPFWDPTRNVFRFGGFELTPTLEEVAGYAGLNGNMRGQYLLSPRPVSPHKFLDLLNISRSVQNDDLSGGCCTLQFLYQRYGNPRGFEEPNLGLTHAGNRSKWEARRTLAFITAFLGIVICPRVDKKIETGPVGMVDVAIKRADSTIVALILSEIYRALTVCREGGHFFQEFEKRVRGIAFPEGTEAWLIRLRSLTADQIEWAFGWFPVTEVLYMSAGECHILLIGVRSIQPYAPHRVLRQLGRFQVIPKDEDLSKHVIELRLRATFPEDKIRKLWNECWFLEPKTMVRDLAKGEVDPKYNAWFGKRLQILQRPAKRAHVQQFTNDSQEQWG</sequence>
<organism evidence="2">
    <name type="scientific">Nicotiana tabacum</name>
    <name type="common">Common tobacco</name>
    <dbReference type="NCBI Taxonomy" id="4097"/>
    <lineage>
        <taxon>Eukaryota</taxon>
        <taxon>Viridiplantae</taxon>
        <taxon>Streptophyta</taxon>
        <taxon>Embryophyta</taxon>
        <taxon>Tracheophyta</taxon>
        <taxon>Spermatophyta</taxon>
        <taxon>Magnoliopsida</taxon>
        <taxon>eudicotyledons</taxon>
        <taxon>Gunneridae</taxon>
        <taxon>Pentapetalae</taxon>
        <taxon>asterids</taxon>
        <taxon>lamiids</taxon>
        <taxon>Solanales</taxon>
        <taxon>Solanaceae</taxon>
        <taxon>Nicotianoideae</taxon>
        <taxon>Nicotianeae</taxon>
        <taxon>Nicotiana</taxon>
    </lineage>
</organism>
<feature type="domain" description="DUF7745" evidence="1">
    <location>
        <begin position="39"/>
        <end position="367"/>
    </location>
</feature>
<proteinExistence type="predicted"/>
<dbReference type="Pfam" id="PF24924">
    <property type="entry name" value="DUF7745"/>
    <property type="match status" value="1"/>
</dbReference>
<dbReference type="AlphaFoldDB" id="A0A1S4BZB6"/>
<evidence type="ECO:0000259" key="1">
    <source>
        <dbReference type="Pfam" id="PF24924"/>
    </source>
</evidence>
<name>A0A1S4BZB6_TOBAC</name>
<dbReference type="OrthoDB" id="989156at2759"/>
<dbReference type="PaxDb" id="4097-A0A1S4BZB6"/>
<gene>
    <name evidence="2" type="primary">LOC107813386</name>
</gene>
<dbReference type="PANTHER" id="PTHR48200">
    <property type="entry name" value="PROTEIN, PUTATIVE-RELATED"/>
    <property type="match status" value="1"/>
</dbReference>
<evidence type="ECO:0000313" key="2">
    <source>
        <dbReference type="RefSeq" id="XP_016494173.1"/>
    </source>
</evidence>
<dbReference type="RefSeq" id="XP_016494173.1">
    <property type="nucleotide sequence ID" value="XM_016638687.1"/>
</dbReference>
<feature type="non-terminal residue" evidence="2">
    <location>
        <position position="391"/>
    </location>
</feature>
<dbReference type="KEGG" id="nta:107813386"/>
<protein>
    <recommendedName>
        <fullName evidence="1">DUF7745 domain-containing protein</fullName>
    </recommendedName>
</protein>
<reference evidence="2" key="1">
    <citation type="submission" date="2025-08" db="UniProtKB">
        <authorList>
            <consortium name="RefSeq"/>
        </authorList>
    </citation>
    <scope>IDENTIFICATION</scope>
</reference>
<accession>A0A1S4BZB6</accession>
<dbReference type="InterPro" id="IPR056647">
    <property type="entry name" value="DUF7745"/>
</dbReference>
<dbReference type="PANTHER" id="PTHR48200:SF1">
    <property type="entry name" value="AMINOTRANSFERASE-LIKE PLANT MOBILE DOMAIN-CONTAINING PROTEIN"/>
    <property type="match status" value="1"/>
</dbReference>